<dbReference type="Proteomes" id="UP000821845">
    <property type="component" value="Chromosome 1"/>
</dbReference>
<evidence type="ECO:0000313" key="2">
    <source>
        <dbReference type="Proteomes" id="UP000821845"/>
    </source>
</evidence>
<proteinExistence type="predicted"/>
<organism evidence="1 2">
    <name type="scientific">Hyalomma asiaticum</name>
    <name type="common">Tick</name>
    <dbReference type="NCBI Taxonomy" id="266040"/>
    <lineage>
        <taxon>Eukaryota</taxon>
        <taxon>Metazoa</taxon>
        <taxon>Ecdysozoa</taxon>
        <taxon>Arthropoda</taxon>
        <taxon>Chelicerata</taxon>
        <taxon>Arachnida</taxon>
        <taxon>Acari</taxon>
        <taxon>Parasitiformes</taxon>
        <taxon>Ixodida</taxon>
        <taxon>Ixodoidea</taxon>
        <taxon>Ixodidae</taxon>
        <taxon>Hyalomminae</taxon>
        <taxon>Hyalomma</taxon>
    </lineage>
</organism>
<evidence type="ECO:0000313" key="1">
    <source>
        <dbReference type="EMBL" id="KAH6946645.1"/>
    </source>
</evidence>
<sequence>MNSAVCSRCPEPHSTDTCQEEHPKWGDCDDCHDASSKDGPYMKKEKQVLRQVIRDGSTDREEAAKV</sequence>
<gene>
    <name evidence="1" type="ORF">HPB50_014368</name>
</gene>
<comment type="caution">
    <text evidence="1">The sequence shown here is derived from an EMBL/GenBank/DDBJ whole genome shotgun (WGS) entry which is preliminary data.</text>
</comment>
<accession>A0ACB7TI83</accession>
<reference evidence="1" key="1">
    <citation type="submission" date="2020-05" db="EMBL/GenBank/DDBJ databases">
        <title>Large-scale comparative analyses of tick genomes elucidate their genetic diversity and vector capacities.</title>
        <authorList>
            <person name="Jia N."/>
            <person name="Wang J."/>
            <person name="Shi W."/>
            <person name="Du L."/>
            <person name="Sun Y."/>
            <person name="Zhan W."/>
            <person name="Jiang J."/>
            <person name="Wang Q."/>
            <person name="Zhang B."/>
            <person name="Ji P."/>
            <person name="Sakyi L.B."/>
            <person name="Cui X."/>
            <person name="Yuan T."/>
            <person name="Jiang B."/>
            <person name="Yang W."/>
            <person name="Lam T.T.-Y."/>
            <person name="Chang Q."/>
            <person name="Ding S."/>
            <person name="Wang X."/>
            <person name="Zhu J."/>
            <person name="Ruan X."/>
            <person name="Zhao L."/>
            <person name="Wei J."/>
            <person name="Que T."/>
            <person name="Du C."/>
            <person name="Cheng J."/>
            <person name="Dai P."/>
            <person name="Han X."/>
            <person name="Huang E."/>
            <person name="Gao Y."/>
            <person name="Liu J."/>
            <person name="Shao H."/>
            <person name="Ye R."/>
            <person name="Li L."/>
            <person name="Wei W."/>
            <person name="Wang X."/>
            <person name="Wang C."/>
            <person name="Yang T."/>
            <person name="Huo Q."/>
            <person name="Li W."/>
            <person name="Guo W."/>
            <person name="Chen H."/>
            <person name="Zhou L."/>
            <person name="Ni X."/>
            <person name="Tian J."/>
            <person name="Zhou Y."/>
            <person name="Sheng Y."/>
            <person name="Liu T."/>
            <person name="Pan Y."/>
            <person name="Xia L."/>
            <person name="Li J."/>
            <person name="Zhao F."/>
            <person name="Cao W."/>
        </authorList>
    </citation>
    <scope>NUCLEOTIDE SEQUENCE</scope>
    <source>
        <strain evidence="1">Hyas-2018</strain>
    </source>
</reference>
<name>A0ACB7TI83_HYAAI</name>
<protein>
    <submittedName>
        <fullName evidence="1">Uncharacterized protein</fullName>
    </submittedName>
</protein>
<keyword evidence="2" id="KW-1185">Reference proteome</keyword>
<dbReference type="EMBL" id="CM023481">
    <property type="protein sequence ID" value="KAH6946645.1"/>
    <property type="molecule type" value="Genomic_DNA"/>
</dbReference>